<dbReference type="EMBL" id="JADNRY010000039">
    <property type="protein sequence ID" value="KAF9070528.1"/>
    <property type="molecule type" value="Genomic_DNA"/>
</dbReference>
<evidence type="ECO:0000313" key="2">
    <source>
        <dbReference type="EMBL" id="KAF9070528.1"/>
    </source>
</evidence>
<feature type="region of interest" description="Disordered" evidence="1">
    <location>
        <begin position="52"/>
        <end position="72"/>
    </location>
</feature>
<evidence type="ECO:0000256" key="1">
    <source>
        <dbReference type="SAM" id="MobiDB-lite"/>
    </source>
</evidence>
<proteinExistence type="predicted"/>
<gene>
    <name evidence="2" type="ORF">BDP27DRAFT_588414</name>
</gene>
<protein>
    <submittedName>
        <fullName evidence="2">Uncharacterized protein</fullName>
    </submittedName>
</protein>
<sequence length="181" mass="21153">MLAHTKHGDQKLEGFTVLPHPKPMRPLKLGSDDRRQISAGIRRAMGKDLFPPGCSRYTNDHPSEDTASTSQVKSTKTDGIWMFVLEGLKDICKVSPCVGWRMELEGFQYTWVHELNPEVTEDQKPMRYANTKPRTTDDKWDELDKQFWDQFPREKFEDRRRAFAGEEVKSISEKRVYLYNL</sequence>
<comment type="caution">
    <text evidence="2">The sequence shown here is derived from an EMBL/GenBank/DDBJ whole genome shotgun (WGS) entry which is preliminary data.</text>
</comment>
<name>A0A9P5PWF8_9AGAR</name>
<keyword evidence="3" id="KW-1185">Reference proteome</keyword>
<evidence type="ECO:0000313" key="3">
    <source>
        <dbReference type="Proteomes" id="UP000772434"/>
    </source>
</evidence>
<reference evidence="2" key="1">
    <citation type="submission" date="2020-11" db="EMBL/GenBank/DDBJ databases">
        <authorList>
            <consortium name="DOE Joint Genome Institute"/>
            <person name="Ahrendt S."/>
            <person name="Riley R."/>
            <person name="Andreopoulos W."/>
            <person name="Labutti K."/>
            <person name="Pangilinan J."/>
            <person name="Ruiz-Duenas F.J."/>
            <person name="Barrasa J.M."/>
            <person name="Sanchez-Garcia M."/>
            <person name="Camarero S."/>
            <person name="Miyauchi S."/>
            <person name="Serrano A."/>
            <person name="Linde D."/>
            <person name="Babiker R."/>
            <person name="Drula E."/>
            <person name="Ayuso-Fernandez I."/>
            <person name="Pacheco R."/>
            <person name="Padilla G."/>
            <person name="Ferreira P."/>
            <person name="Barriuso J."/>
            <person name="Kellner H."/>
            <person name="Castanera R."/>
            <person name="Alfaro M."/>
            <person name="Ramirez L."/>
            <person name="Pisabarro A.G."/>
            <person name="Kuo A."/>
            <person name="Tritt A."/>
            <person name="Lipzen A."/>
            <person name="He G."/>
            <person name="Yan M."/>
            <person name="Ng V."/>
            <person name="Cullen D."/>
            <person name="Martin F."/>
            <person name="Rosso M.-N."/>
            <person name="Henrissat B."/>
            <person name="Hibbett D."/>
            <person name="Martinez A.T."/>
            <person name="Grigoriev I.V."/>
        </authorList>
    </citation>
    <scope>NUCLEOTIDE SEQUENCE</scope>
    <source>
        <strain evidence="2">AH 40177</strain>
    </source>
</reference>
<dbReference type="AlphaFoldDB" id="A0A9P5PWF8"/>
<organism evidence="2 3">
    <name type="scientific">Rhodocollybia butyracea</name>
    <dbReference type="NCBI Taxonomy" id="206335"/>
    <lineage>
        <taxon>Eukaryota</taxon>
        <taxon>Fungi</taxon>
        <taxon>Dikarya</taxon>
        <taxon>Basidiomycota</taxon>
        <taxon>Agaricomycotina</taxon>
        <taxon>Agaricomycetes</taxon>
        <taxon>Agaricomycetidae</taxon>
        <taxon>Agaricales</taxon>
        <taxon>Marasmiineae</taxon>
        <taxon>Omphalotaceae</taxon>
        <taxon>Rhodocollybia</taxon>
    </lineage>
</organism>
<accession>A0A9P5PWF8</accession>
<dbReference type="Proteomes" id="UP000772434">
    <property type="component" value="Unassembled WGS sequence"/>
</dbReference>